<evidence type="ECO:0000313" key="3">
    <source>
        <dbReference type="EMBL" id="CDB62140.1"/>
    </source>
</evidence>
<proteinExistence type="predicted"/>
<feature type="region of interest" description="Disordered" evidence="1">
    <location>
        <begin position="23"/>
        <end position="71"/>
    </location>
</feature>
<evidence type="ECO:0000256" key="2">
    <source>
        <dbReference type="SAM" id="Phobius"/>
    </source>
</evidence>
<keyword evidence="2" id="KW-0472">Membrane</keyword>
<dbReference type="Proteomes" id="UP000018009">
    <property type="component" value="Unassembled WGS sequence"/>
</dbReference>
<dbReference type="EMBL" id="CBDY010000122">
    <property type="protein sequence ID" value="CDB62140.1"/>
    <property type="molecule type" value="Genomic_DNA"/>
</dbReference>
<accession>R6JLF0</accession>
<protein>
    <recommendedName>
        <fullName evidence="5">Nucleoside transporter/FeoB GTPase Gate domain-containing protein</fullName>
    </recommendedName>
</protein>
<organism evidence="3 4">
    <name type="scientific">[Clostridium] clostridioforme CAG:132</name>
    <dbReference type="NCBI Taxonomy" id="1263065"/>
    <lineage>
        <taxon>Bacteria</taxon>
        <taxon>Bacillati</taxon>
        <taxon>Bacillota</taxon>
        <taxon>Clostridia</taxon>
        <taxon>Lachnospirales</taxon>
        <taxon>Lachnospiraceae</taxon>
        <taxon>Enterocloster</taxon>
    </lineage>
</organism>
<name>R6JLF0_9FIRM</name>
<reference evidence="3" key="1">
    <citation type="submission" date="2012-11" db="EMBL/GenBank/DDBJ databases">
        <title>Dependencies among metagenomic species, viruses, plasmids and units of genetic variation.</title>
        <authorList>
            <person name="Nielsen H.B."/>
            <person name="Almeida M."/>
            <person name="Juncker A.S."/>
            <person name="Rasmussen S."/>
            <person name="Li J."/>
            <person name="Sunagawa S."/>
            <person name="Plichta D."/>
            <person name="Gautier L."/>
            <person name="Le Chatelier E."/>
            <person name="Peletier E."/>
            <person name="Bonde I."/>
            <person name="Nielsen T."/>
            <person name="Manichanh C."/>
            <person name="Arumugam M."/>
            <person name="Batto J."/>
            <person name="Santos M.B.Q.D."/>
            <person name="Blom N."/>
            <person name="Borruel N."/>
            <person name="Burgdorf K.S."/>
            <person name="Boumezbeur F."/>
            <person name="Casellas F."/>
            <person name="Dore J."/>
            <person name="Guarner F."/>
            <person name="Hansen T."/>
            <person name="Hildebrand F."/>
            <person name="Kaas R.S."/>
            <person name="Kennedy S."/>
            <person name="Kristiansen K."/>
            <person name="Kultima J.R."/>
            <person name="Leonard P."/>
            <person name="Levenez F."/>
            <person name="Lund O."/>
            <person name="Moumen B."/>
            <person name="Le Paslier D."/>
            <person name="Pons N."/>
            <person name="Pedersen O."/>
            <person name="Prifti E."/>
            <person name="Qin J."/>
            <person name="Raes J."/>
            <person name="Tap J."/>
            <person name="Tims S."/>
            <person name="Ussery D.W."/>
            <person name="Yamada T."/>
            <person name="MetaHit consortium"/>
            <person name="Renault P."/>
            <person name="Sicheritz-Ponten T."/>
            <person name="Bork P."/>
            <person name="Wang J."/>
            <person name="Brunak S."/>
            <person name="Ehrlich S.D."/>
        </authorList>
    </citation>
    <scope>NUCLEOTIDE SEQUENCE [LARGE SCALE GENOMIC DNA]</scope>
</reference>
<feature type="compositionally biased region" description="Low complexity" evidence="1">
    <location>
        <begin position="56"/>
        <end position="71"/>
    </location>
</feature>
<evidence type="ECO:0000256" key="1">
    <source>
        <dbReference type="SAM" id="MobiDB-lite"/>
    </source>
</evidence>
<keyword evidence="2" id="KW-1133">Transmembrane helix</keyword>
<sequence>MIANILGLGWAATPAGLKAMEELKKVEEERRKGGAAGRKDTPGQEDTAGRKDTPGQEETAGQRAAARQAGTASNEMCTFLIINISSLQLIPMNMIAYRSQYGSVNPTAIVGPALAATFISTVVAVIFCRVMDR</sequence>
<dbReference type="AlphaFoldDB" id="R6JLF0"/>
<keyword evidence="2" id="KW-0812">Transmembrane</keyword>
<feature type="transmembrane region" description="Helical" evidence="2">
    <location>
        <begin position="109"/>
        <end position="128"/>
    </location>
</feature>
<evidence type="ECO:0008006" key="5">
    <source>
        <dbReference type="Google" id="ProtNLM"/>
    </source>
</evidence>
<comment type="caution">
    <text evidence="3">The sequence shown here is derived from an EMBL/GenBank/DDBJ whole genome shotgun (WGS) entry which is preliminary data.</text>
</comment>
<feature type="compositionally biased region" description="Basic and acidic residues" evidence="1">
    <location>
        <begin position="23"/>
        <end position="54"/>
    </location>
</feature>
<evidence type="ECO:0000313" key="4">
    <source>
        <dbReference type="Proteomes" id="UP000018009"/>
    </source>
</evidence>
<feature type="transmembrane region" description="Helical" evidence="2">
    <location>
        <begin position="77"/>
        <end position="97"/>
    </location>
</feature>
<gene>
    <name evidence="3" type="ORF">BN486_02273</name>
</gene>